<dbReference type="InterPro" id="IPR025883">
    <property type="entry name" value="Cadherin-like_domain"/>
</dbReference>
<dbReference type="PROSITE" id="PS00609">
    <property type="entry name" value="GLYCOSYL_HYDROL_F32"/>
    <property type="match status" value="1"/>
</dbReference>
<comment type="caution">
    <text evidence="10">The sequence shown here is derived from an EMBL/GenBank/DDBJ whole genome shotgun (WGS) entry which is preliminary data.</text>
</comment>
<evidence type="ECO:0000256" key="6">
    <source>
        <dbReference type="ARBA" id="ARBA00023088"/>
    </source>
</evidence>
<feature type="region of interest" description="Disordered" evidence="8">
    <location>
        <begin position="51"/>
        <end position="133"/>
    </location>
</feature>
<name>A0AAE8HLQ2_STREI</name>
<dbReference type="SUPFAM" id="SSF49899">
    <property type="entry name" value="Concanavalin A-like lectins/glucanases"/>
    <property type="match status" value="2"/>
</dbReference>
<feature type="compositionally biased region" description="Low complexity" evidence="8">
    <location>
        <begin position="1200"/>
        <end position="1221"/>
    </location>
</feature>
<comment type="similarity">
    <text evidence="1">Belongs to the glycosyl hydrolase 32 family.</text>
</comment>
<dbReference type="InterPro" id="IPR001362">
    <property type="entry name" value="Glyco_hydro_32"/>
</dbReference>
<evidence type="ECO:0000256" key="8">
    <source>
        <dbReference type="SAM" id="MobiDB-lite"/>
    </source>
</evidence>
<protein>
    <submittedName>
        <fullName evidence="10">Fructan beta-fructosidase</fullName>
    </submittedName>
</protein>
<organism evidence="10 11">
    <name type="scientific">Streptococcus equinus</name>
    <name type="common">Streptococcus bovis</name>
    <dbReference type="NCBI Taxonomy" id="1335"/>
    <lineage>
        <taxon>Bacteria</taxon>
        <taxon>Bacillati</taxon>
        <taxon>Bacillota</taxon>
        <taxon>Bacilli</taxon>
        <taxon>Lactobacillales</taxon>
        <taxon>Streptococcaceae</taxon>
        <taxon>Streptococcus</taxon>
    </lineage>
</organism>
<dbReference type="InterPro" id="IPR023296">
    <property type="entry name" value="Glyco_hydro_beta-prop_sf"/>
</dbReference>
<keyword evidence="3" id="KW-0964">Secreted</keyword>
<evidence type="ECO:0000256" key="4">
    <source>
        <dbReference type="ARBA" id="ARBA00022729"/>
    </source>
</evidence>
<dbReference type="Pfam" id="PF00251">
    <property type="entry name" value="Glyco_hydro_32N"/>
    <property type="match status" value="1"/>
</dbReference>
<dbReference type="GO" id="GO:0004575">
    <property type="term" value="F:sucrose alpha-glucosidase activity"/>
    <property type="evidence" value="ECO:0007669"/>
    <property type="project" value="TreeGrafter"/>
</dbReference>
<dbReference type="EMBL" id="FNMW01000002">
    <property type="protein sequence ID" value="SDW93057.1"/>
    <property type="molecule type" value="Genomic_DNA"/>
</dbReference>
<dbReference type="Gene3D" id="2.115.10.20">
    <property type="entry name" value="Glycosyl hydrolase domain, family 43"/>
    <property type="match status" value="1"/>
</dbReference>
<dbReference type="GO" id="GO:0005737">
    <property type="term" value="C:cytoplasm"/>
    <property type="evidence" value="ECO:0007669"/>
    <property type="project" value="TreeGrafter"/>
</dbReference>
<dbReference type="PANTHER" id="PTHR42800">
    <property type="entry name" value="EXOINULINASE INUD (AFU_ORTHOLOGUE AFUA_5G00480)"/>
    <property type="match status" value="1"/>
</dbReference>
<dbReference type="PROSITE" id="PS50847">
    <property type="entry name" value="GRAM_POS_ANCHORING"/>
    <property type="match status" value="1"/>
</dbReference>
<reference evidence="10 11" key="1">
    <citation type="submission" date="2016-10" db="EMBL/GenBank/DDBJ databases">
        <authorList>
            <person name="Varghese N."/>
            <person name="Submissions S."/>
        </authorList>
    </citation>
    <scope>NUCLEOTIDE SEQUENCE [LARGE SCALE GENOMIC DNA]</scope>
    <source>
        <strain evidence="10 11">Sb17</strain>
    </source>
</reference>
<keyword evidence="5" id="KW-0378">Hydrolase</keyword>
<evidence type="ECO:0000256" key="5">
    <source>
        <dbReference type="ARBA" id="ARBA00022801"/>
    </source>
</evidence>
<accession>A0AAE8HLQ2</accession>
<keyword evidence="4" id="KW-0732">Signal</keyword>
<dbReference type="NCBIfam" id="TIGR01167">
    <property type="entry name" value="LPXTG_anchor"/>
    <property type="match status" value="1"/>
</dbReference>
<dbReference type="GO" id="GO:0005987">
    <property type="term" value="P:sucrose catabolic process"/>
    <property type="evidence" value="ECO:0007669"/>
    <property type="project" value="TreeGrafter"/>
</dbReference>
<dbReference type="SUPFAM" id="SSF75005">
    <property type="entry name" value="Arabinanase/levansucrase/invertase"/>
    <property type="match status" value="1"/>
</dbReference>
<dbReference type="CDD" id="cd18622">
    <property type="entry name" value="GH32_Inu-like"/>
    <property type="match status" value="1"/>
</dbReference>
<dbReference type="InterPro" id="IPR013148">
    <property type="entry name" value="Glyco_hydro_32_N"/>
</dbReference>
<evidence type="ECO:0000259" key="9">
    <source>
        <dbReference type="PROSITE" id="PS50847"/>
    </source>
</evidence>
<proteinExistence type="inferred from homology"/>
<dbReference type="Gene3D" id="2.60.40.1080">
    <property type="match status" value="1"/>
</dbReference>
<sequence>MNKEHETKCVNWYMHKSGKKWFYGCSLLVCGLLLGGVTGLAKADEVTVPNTQTEVVASSPEGSETDNSSQPSEDMPEKTVAQGVEDTNVAPEENTVEPADSFATQPRQDDTATENNETKTAETTAPVSSDQTQTVAQADLVSEAKVDSKAAKKLVDSNLTQTPQSAYHTNLQGLSYDATVWQEGKNGLYSNAIGKGDSFLYSDSTGKNFVYQTDVTFLQNSGAASLVFRSNNDAANFKGYVVNLDGNSHKVKFMRWGEANLIDEKEIAASPDNKYALKVVALNGKISYYVNGILVANLGDYKLQRDDRGQTTYIPDGHFGLLNWNGEMFFQNTFYRELTDEELPIIDDVTVTSKNGPVEPKGQFFPEEAAYIQYVSNDASTVDLSFVGHNPQAVVTVTDVNGNVYANASDIPVAVGVNYLTVTSSYTTADGYTATATYRINVHRRQPASVYYNENFRDQYHYSVKDGWANDPNGMVYYDGVYHMFYQFYDDTKWGPMHWAHATSTNLIHWQDQPIAFYPDYNGTMFSGCIVADTTNTSGLFDNEKGGLVALITVDGEGQRIKLAYSKDAGKTWQKVDQIVADWANDPLQNRDFRDPKVFRWEDKWFMVVAGGPLRIYSSDNLLDCSVESIYPDLHTECPDLYPIQTEDGTVKWVLSRGGRYYKVGDLQEVDGHWTFTPDEAYQTADGIMNFGKDSYAAQTYFTQDFGTSSHPTIPKIIEVNWMNTWEDYCNQVADRLGQKFNGTFNLNLELGLVKDGDKYVLTQTPIKAYESLRDTEHKVEYKDVTVGSDNNLFKDFSGDTYEIVAHFKPSAGTTKVGFNLRVGSGEVTKVYYDLQTGKIAIDRSQSGIIITDKFKEIDSQAVTRNADGSIDLHLFVDRASVEVFTEGNTVAGANQIFTSPQSLGLSVLVEGDAATADITLYPLKSIWTGKEVATDPQSIVPASVKTVRMTVGDNTTVKAYVSPVAASQDLLWAISDPSLVATEISGNQVFVKALKKGQVIVRATSKSNPAVYQDFILYILEDNFKTNIDDVAIVSGDWYVDGESLHVNNQGSNDIYMSSQKAPQNYQMDLDVKYGKGVINLFFASENVDPANAYTIQFGGNNMVRLFRFYGDTIYEEPMAAAINDNQFHHVRLVKSANAIQVFVDNELAMSYTFDQVEAFFNTPYVGLGLWDGELEVQNFFLIDLDAKAPSRNGEKVGSETSSDSQSSEQSPSSSEVVTTATVPIESAKDSGVSRASLSKAALVSESVLPQTGEKDSHLAGLGILSLLAAVGAFASKCFKKKEL</sequence>
<dbReference type="RefSeq" id="WP_074603345.1">
    <property type="nucleotide sequence ID" value="NZ_FNMW01000002.1"/>
</dbReference>
<keyword evidence="6" id="KW-0572">Peptidoglycan-anchor</keyword>
<keyword evidence="2" id="KW-0134">Cell wall</keyword>
<feature type="region of interest" description="Disordered" evidence="8">
    <location>
        <begin position="1192"/>
        <end position="1221"/>
    </location>
</feature>
<dbReference type="InterPro" id="IPR018053">
    <property type="entry name" value="Glyco_hydro_32_AS"/>
</dbReference>
<feature type="domain" description="Gram-positive cocci surface proteins LPxTG" evidence="9">
    <location>
        <begin position="1250"/>
        <end position="1285"/>
    </location>
</feature>
<evidence type="ECO:0000313" key="10">
    <source>
        <dbReference type="EMBL" id="SDW93057.1"/>
    </source>
</evidence>
<gene>
    <name evidence="10" type="ORF">SAMN05216415_1488</name>
</gene>
<dbReference type="Gene3D" id="2.60.120.560">
    <property type="entry name" value="Exo-inulinase, domain 1"/>
    <property type="match status" value="3"/>
</dbReference>
<dbReference type="InterPro" id="IPR019931">
    <property type="entry name" value="LPXTG_anchor"/>
</dbReference>
<dbReference type="Pfam" id="PF08244">
    <property type="entry name" value="Glyco_hydro_32C"/>
    <property type="match status" value="1"/>
</dbReference>
<dbReference type="InterPro" id="IPR013189">
    <property type="entry name" value="Glyco_hydro_32_C"/>
</dbReference>
<feature type="compositionally biased region" description="Polar residues" evidence="8">
    <location>
        <begin position="51"/>
        <end position="72"/>
    </location>
</feature>
<evidence type="ECO:0000256" key="3">
    <source>
        <dbReference type="ARBA" id="ARBA00022525"/>
    </source>
</evidence>
<evidence type="ECO:0000256" key="7">
    <source>
        <dbReference type="ARBA" id="ARBA00023295"/>
    </source>
</evidence>
<keyword evidence="7" id="KW-0326">Glycosidase</keyword>
<dbReference type="Pfam" id="PF12733">
    <property type="entry name" value="Cadherin-like"/>
    <property type="match status" value="1"/>
</dbReference>
<evidence type="ECO:0000256" key="1">
    <source>
        <dbReference type="ARBA" id="ARBA00009902"/>
    </source>
</evidence>
<dbReference type="SMART" id="SM00640">
    <property type="entry name" value="Glyco_32"/>
    <property type="match status" value="1"/>
</dbReference>
<dbReference type="Proteomes" id="UP000182107">
    <property type="component" value="Unassembled WGS sequence"/>
</dbReference>
<evidence type="ECO:0000313" key="11">
    <source>
        <dbReference type="Proteomes" id="UP000182107"/>
    </source>
</evidence>
<dbReference type="InterPro" id="IPR013320">
    <property type="entry name" value="ConA-like_dom_sf"/>
</dbReference>
<dbReference type="PANTHER" id="PTHR42800:SF1">
    <property type="entry name" value="EXOINULINASE INUD (AFU_ORTHOLOGUE AFUA_5G00480)"/>
    <property type="match status" value="1"/>
</dbReference>
<evidence type="ECO:0000256" key="2">
    <source>
        <dbReference type="ARBA" id="ARBA00022512"/>
    </source>
</evidence>